<evidence type="ECO:0000313" key="1">
    <source>
        <dbReference type="EMBL" id="AWM32226.1"/>
    </source>
</evidence>
<proteinExistence type="predicted"/>
<gene>
    <name evidence="1" type="ORF">DDQ68_05115</name>
</gene>
<keyword evidence="2" id="KW-1185">Reference proteome</keyword>
<dbReference type="AlphaFoldDB" id="A0A2Z3GM02"/>
<accession>A0A2Z3GM02</accession>
<name>A0A2Z3GM02_9BACT</name>
<dbReference type="RefSeq" id="WP_109655345.1">
    <property type="nucleotide sequence ID" value="NZ_CP029145.1"/>
</dbReference>
<sequence>MNLTPPPAPTNGVAVLMADIERIAQELRAYNKRPAPATEDQVKALVQLAERDRPLTLHVNSEAVAQQLVGKVEQQAKAFQAGCDKLITLVDDRTDYLTEQLTARLAAVQAAEAKLAATVQQIPRSVPLNVFENWRSTVGFTLGPVALILLTMLCTGHFSRVPKADLEKVQTENEQLRQYNARLSKEGTFYLDQIKRYQAKFPKTAASFPKYVAPPIPAPAAE</sequence>
<dbReference type="Proteomes" id="UP000245999">
    <property type="component" value="Chromosome"/>
</dbReference>
<organism evidence="1 2">
    <name type="scientific">Hymenobacter nivis</name>
    <dbReference type="NCBI Taxonomy" id="1850093"/>
    <lineage>
        <taxon>Bacteria</taxon>
        <taxon>Pseudomonadati</taxon>
        <taxon>Bacteroidota</taxon>
        <taxon>Cytophagia</taxon>
        <taxon>Cytophagales</taxon>
        <taxon>Hymenobacteraceae</taxon>
        <taxon>Hymenobacter</taxon>
    </lineage>
</organism>
<reference evidence="2" key="1">
    <citation type="submission" date="2018-04" db="EMBL/GenBank/DDBJ databases">
        <title>Complete genome of Antarctic heterotrophic bacterium Hymenobacter nivis.</title>
        <authorList>
            <person name="Terashima M."/>
        </authorList>
    </citation>
    <scope>NUCLEOTIDE SEQUENCE [LARGE SCALE GENOMIC DNA]</scope>
    <source>
        <strain evidence="2">NBRC 111535</strain>
    </source>
</reference>
<dbReference type="EMBL" id="CP029145">
    <property type="protein sequence ID" value="AWM32226.1"/>
    <property type="molecule type" value="Genomic_DNA"/>
</dbReference>
<dbReference type="OrthoDB" id="881933at2"/>
<protein>
    <submittedName>
        <fullName evidence="1">Uncharacterized protein</fullName>
    </submittedName>
</protein>
<evidence type="ECO:0000313" key="2">
    <source>
        <dbReference type="Proteomes" id="UP000245999"/>
    </source>
</evidence>
<dbReference type="KEGG" id="hnv:DDQ68_05115"/>